<reference evidence="1 2" key="1">
    <citation type="submission" date="2019-02" db="EMBL/GenBank/DDBJ databases">
        <title>Sequencing the genomes of 1000 actinobacteria strains.</title>
        <authorList>
            <person name="Klenk H.-P."/>
        </authorList>
    </citation>
    <scope>NUCLEOTIDE SEQUENCE [LARGE SCALE GENOMIC DNA]</scope>
    <source>
        <strain evidence="1 2">DSM 45779</strain>
    </source>
</reference>
<dbReference type="AlphaFoldDB" id="A0A4Q7UUY5"/>
<dbReference type="Proteomes" id="UP000291591">
    <property type="component" value="Unassembled WGS sequence"/>
</dbReference>
<sequence>MKLIEDRPNGQSIQIWECRSCEATRACRPGWLTRCHVCLDERTDPSIAEAYGMIFESMITTDEERQKLRDIYGVGANEWIDDVDAHGLIMYNTVQDELLMHERPGWSVLAADIAGLPWGGHSGRRSSHGVWGRHDACGTVQSMRAVECAVCPPTPGSRTHRARAESPQLLYLVAFDDPAGVGSLVKFGHGSRRRVLDHISGGAVPLLVLRATFRQVVKAERKLAARYGCDAVGAITGLPASFERGTEVVPAGLNVDLHRVLSGTGVTDVTELFSIATPERAPVT</sequence>
<dbReference type="EMBL" id="SHKL01000001">
    <property type="protein sequence ID" value="RZT83863.1"/>
    <property type="molecule type" value="Genomic_DNA"/>
</dbReference>
<evidence type="ECO:0000313" key="2">
    <source>
        <dbReference type="Proteomes" id="UP000291591"/>
    </source>
</evidence>
<dbReference type="OrthoDB" id="3349511at2"/>
<name>A0A4Q7UUY5_PSEST</name>
<dbReference type="RefSeq" id="WP_130288561.1">
    <property type="nucleotide sequence ID" value="NZ_SHKL01000001.1"/>
</dbReference>
<proteinExistence type="predicted"/>
<accession>A0A4Q7UUY5</accession>
<comment type="caution">
    <text evidence="1">The sequence shown here is derived from an EMBL/GenBank/DDBJ whole genome shotgun (WGS) entry which is preliminary data.</text>
</comment>
<organism evidence="1 2">
    <name type="scientific">Pseudonocardia sediminis</name>
    <dbReference type="NCBI Taxonomy" id="1397368"/>
    <lineage>
        <taxon>Bacteria</taxon>
        <taxon>Bacillati</taxon>
        <taxon>Actinomycetota</taxon>
        <taxon>Actinomycetes</taxon>
        <taxon>Pseudonocardiales</taxon>
        <taxon>Pseudonocardiaceae</taxon>
        <taxon>Pseudonocardia</taxon>
    </lineage>
</organism>
<protein>
    <submittedName>
        <fullName evidence="1">Uncharacterized protein</fullName>
    </submittedName>
</protein>
<keyword evidence="2" id="KW-1185">Reference proteome</keyword>
<evidence type="ECO:0000313" key="1">
    <source>
        <dbReference type="EMBL" id="RZT83863.1"/>
    </source>
</evidence>
<gene>
    <name evidence="1" type="ORF">EV383_0683</name>
</gene>